<keyword evidence="2" id="KW-1185">Reference proteome</keyword>
<dbReference type="STRING" id="83401.SAMN05421742_101112"/>
<dbReference type="InterPro" id="IPR023214">
    <property type="entry name" value="HAD_sf"/>
</dbReference>
<gene>
    <name evidence="1" type="ORF">SAMN05421742_101112</name>
</gene>
<dbReference type="EMBL" id="FNCV01000001">
    <property type="protein sequence ID" value="SDG39108.1"/>
    <property type="molecule type" value="Genomic_DNA"/>
</dbReference>
<proteinExistence type="predicted"/>
<name>A0A1G7TV73_9PROT</name>
<dbReference type="SUPFAM" id="SSF56784">
    <property type="entry name" value="HAD-like"/>
    <property type="match status" value="1"/>
</dbReference>
<dbReference type="OrthoDB" id="573782at2"/>
<accession>A0A1G7TV73</accession>
<dbReference type="Gene3D" id="3.40.50.1000">
    <property type="entry name" value="HAD superfamily/HAD-like"/>
    <property type="match status" value="1"/>
</dbReference>
<dbReference type="Proteomes" id="UP000217076">
    <property type="component" value="Unassembled WGS sequence"/>
</dbReference>
<protein>
    <recommendedName>
        <fullName evidence="3">Hydrolase of the HAD superfamily</fullName>
    </recommendedName>
</protein>
<reference evidence="2" key="1">
    <citation type="submission" date="2016-10" db="EMBL/GenBank/DDBJ databases">
        <authorList>
            <person name="Varghese N."/>
            <person name="Submissions S."/>
        </authorList>
    </citation>
    <scope>NUCLEOTIDE SEQUENCE [LARGE SCALE GENOMIC DNA]</scope>
    <source>
        <strain evidence="2">930I</strain>
    </source>
</reference>
<dbReference type="AlphaFoldDB" id="A0A1G7TV73"/>
<dbReference type="InterPro" id="IPR036412">
    <property type="entry name" value="HAD-like_sf"/>
</dbReference>
<evidence type="ECO:0000313" key="2">
    <source>
        <dbReference type="Proteomes" id="UP000217076"/>
    </source>
</evidence>
<sequence>MLIGLDLDNTLIDYDAAFRTLAVDLGWLPADFAGGKAEVRQTLRAGPGGEAAWMRLQGRVYGAEIGRARLFDGALAVLRAAREAGHRLVIVSHKTPTGHFDPDRVDLRAAARAFLTEHGGLAAGGGPLADDALHFADSRDGKIAQIAALGPAVFVDDLPEVLTHPAFPAATRRLLFQPAPGRAPPPGVAVATSWAEVGAWLGLAEVGR</sequence>
<evidence type="ECO:0008006" key="3">
    <source>
        <dbReference type="Google" id="ProtNLM"/>
    </source>
</evidence>
<organism evidence="1 2">
    <name type="scientific">Roseospirillum parvum</name>
    <dbReference type="NCBI Taxonomy" id="83401"/>
    <lineage>
        <taxon>Bacteria</taxon>
        <taxon>Pseudomonadati</taxon>
        <taxon>Pseudomonadota</taxon>
        <taxon>Alphaproteobacteria</taxon>
        <taxon>Rhodospirillales</taxon>
        <taxon>Rhodospirillaceae</taxon>
        <taxon>Roseospirillum</taxon>
    </lineage>
</organism>
<dbReference type="RefSeq" id="WP_092613987.1">
    <property type="nucleotide sequence ID" value="NZ_FNCV01000001.1"/>
</dbReference>
<evidence type="ECO:0000313" key="1">
    <source>
        <dbReference type="EMBL" id="SDG39108.1"/>
    </source>
</evidence>